<keyword evidence="3" id="KW-1185">Reference proteome</keyword>
<sequence>MEPRTHLGISLRLVGQPVEISPGVARVRLETLAEMSADDRGLVHGGFTFGLADYAAMLAVNDPNVVLGAAQTRFLAPVVCGEVLEATARVVEEKGKKRQVECVVMTSKVVFEGVFTCYVLDGHVLDAQG</sequence>
<protein>
    <submittedName>
        <fullName evidence="2">Thioesterase</fullName>
    </submittedName>
</protein>
<dbReference type="Pfam" id="PF03061">
    <property type="entry name" value="4HBT"/>
    <property type="match status" value="1"/>
</dbReference>
<reference evidence="2 3" key="1">
    <citation type="journal article" date="2016" name="C (Basel)">
        <title>Selective Growth of and Electricity Production by Marine Exoelectrogenic Bacteria in Self-Aggregated Hydrogel of Microbially Reduced Graphene Oxide.</title>
        <authorList>
            <person name="Yoshida N."/>
            <person name="Goto Y."/>
            <person name="Miyata Y."/>
        </authorList>
    </citation>
    <scope>NUCLEOTIDE SEQUENCE [LARGE SCALE GENOMIC DNA]</scope>
    <source>
        <strain evidence="2 3">NIT-T3</strain>
    </source>
</reference>
<evidence type="ECO:0000259" key="1">
    <source>
        <dbReference type="Pfam" id="PF03061"/>
    </source>
</evidence>
<dbReference type="CDD" id="cd03443">
    <property type="entry name" value="PaaI_thioesterase"/>
    <property type="match status" value="1"/>
</dbReference>
<dbReference type="InterPro" id="IPR006683">
    <property type="entry name" value="Thioestr_dom"/>
</dbReference>
<proteinExistence type="predicted"/>
<feature type="domain" description="Thioesterase" evidence="1">
    <location>
        <begin position="41"/>
        <end position="106"/>
    </location>
</feature>
<dbReference type="Gene3D" id="3.10.129.10">
    <property type="entry name" value="Hotdog Thioesterase"/>
    <property type="match status" value="1"/>
</dbReference>
<organism evidence="2 3">
    <name type="scientific">Desulfuromonas versatilis</name>
    <dbReference type="NCBI Taxonomy" id="2802975"/>
    <lineage>
        <taxon>Bacteria</taxon>
        <taxon>Pseudomonadati</taxon>
        <taxon>Thermodesulfobacteriota</taxon>
        <taxon>Desulfuromonadia</taxon>
        <taxon>Desulfuromonadales</taxon>
        <taxon>Desulfuromonadaceae</taxon>
        <taxon>Desulfuromonas</taxon>
    </lineage>
</organism>
<dbReference type="Proteomes" id="UP001319827">
    <property type="component" value="Chromosome"/>
</dbReference>
<accession>A0ABM8HXA0</accession>
<gene>
    <name evidence="2" type="ORF">DESUT3_24860</name>
</gene>
<reference evidence="2 3" key="2">
    <citation type="journal article" date="2021" name="Int. J. Syst. Evol. Microbiol.">
        <title>Isolation and Polyphasic Characterization of Desulfuromonas versatilis sp. Nov., an Electrogenic Bacteria Capable of Versatile Metabolism Isolated from a Graphene Oxide-Reducing Enrichment Culture.</title>
        <authorList>
            <person name="Xie L."/>
            <person name="Yoshida N."/>
            <person name="Ishii S."/>
            <person name="Meng L."/>
        </authorList>
    </citation>
    <scope>NUCLEOTIDE SEQUENCE [LARGE SCALE GENOMIC DNA]</scope>
    <source>
        <strain evidence="2 3">NIT-T3</strain>
    </source>
</reference>
<evidence type="ECO:0000313" key="3">
    <source>
        <dbReference type="Proteomes" id="UP001319827"/>
    </source>
</evidence>
<dbReference type="RefSeq" id="WP_221248839.1">
    <property type="nucleotide sequence ID" value="NZ_AP024355.1"/>
</dbReference>
<dbReference type="SUPFAM" id="SSF54637">
    <property type="entry name" value="Thioesterase/thiol ester dehydrase-isomerase"/>
    <property type="match status" value="1"/>
</dbReference>
<dbReference type="InterPro" id="IPR029069">
    <property type="entry name" value="HotDog_dom_sf"/>
</dbReference>
<dbReference type="EMBL" id="AP024355">
    <property type="protein sequence ID" value="BCR05417.1"/>
    <property type="molecule type" value="Genomic_DNA"/>
</dbReference>
<name>A0ABM8HXA0_9BACT</name>
<evidence type="ECO:0000313" key="2">
    <source>
        <dbReference type="EMBL" id="BCR05417.1"/>
    </source>
</evidence>